<dbReference type="Proteomes" id="UP000502823">
    <property type="component" value="Unassembled WGS sequence"/>
</dbReference>
<dbReference type="Gene3D" id="3.30.420.10">
    <property type="entry name" value="Ribonuclease H-like superfamily/Ribonuclease H"/>
    <property type="match status" value="1"/>
</dbReference>
<organism evidence="1 2">
    <name type="scientific">Coptotermes formosanus</name>
    <name type="common">Formosan subterranean termite</name>
    <dbReference type="NCBI Taxonomy" id="36987"/>
    <lineage>
        <taxon>Eukaryota</taxon>
        <taxon>Metazoa</taxon>
        <taxon>Ecdysozoa</taxon>
        <taxon>Arthropoda</taxon>
        <taxon>Hexapoda</taxon>
        <taxon>Insecta</taxon>
        <taxon>Pterygota</taxon>
        <taxon>Neoptera</taxon>
        <taxon>Polyneoptera</taxon>
        <taxon>Dictyoptera</taxon>
        <taxon>Blattodea</taxon>
        <taxon>Blattoidea</taxon>
        <taxon>Termitoidae</taxon>
        <taxon>Rhinotermitidae</taxon>
        <taxon>Coptotermes</taxon>
    </lineage>
</organism>
<dbReference type="OrthoDB" id="9970333at2759"/>
<dbReference type="AlphaFoldDB" id="A0A6L2PQB9"/>
<evidence type="ECO:0000313" key="1">
    <source>
        <dbReference type="EMBL" id="GFG34626.1"/>
    </source>
</evidence>
<dbReference type="EMBL" id="BLKM01000501">
    <property type="protein sequence ID" value="GFG34626.1"/>
    <property type="molecule type" value="Genomic_DNA"/>
</dbReference>
<sequence length="170" mass="19386">MCAKENKKKNKTGNVCTSGVHTFSKYVVSCITYFIGLDVQLLQVKATIVRWAMKPVFVTLIWKQNDRMWSDITQHCPLNQKPSACKTMGTVFWVAEGCTLVKFLSHEETINAACHLQLVQDIYHAASCVCMERIQKIGWELLSHPGYGPDPAHSDNHLFRSMKDQMQDQH</sequence>
<dbReference type="Pfam" id="PF01359">
    <property type="entry name" value="Transposase_1"/>
    <property type="match status" value="1"/>
</dbReference>
<gene>
    <name evidence="1" type="ORF">Cfor_03052</name>
</gene>
<protein>
    <submittedName>
        <fullName evidence="1">Uncharacterized protein</fullName>
    </submittedName>
</protein>
<dbReference type="InterPro" id="IPR001888">
    <property type="entry name" value="Transposase_1"/>
</dbReference>
<dbReference type="InParanoid" id="A0A6L2PQB9"/>
<proteinExistence type="predicted"/>
<accession>A0A6L2PQB9</accession>
<dbReference type="GO" id="GO:0003676">
    <property type="term" value="F:nucleic acid binding"/>
    <property type="evidence" value="ECO:0007669"/>
    <property type="project" value="InterPro"/>
</dbReference>
<comment type="caution">
    <text evidence="1">The sequence shown here is derived from an EMBL/GenBank/DDBJ whole genome shotgun (WGS) entry which is preliminary data.</text>
</comment>
<keyword evidence="2" id="KW-1185">Reference proteome</keyword>
<reference evidence="2" key="1">
    <citation type="submission" date="2020-01" db="EMBL/GenBank/DDBJ databases">
        <title>Draft genome sequence of the Termite Coptotermes fromosanus.</title>
        <authorList>
            <person name="Itakura S."/>
            <person name="Yosikawa Y."/>
            <person name="Umezawa K."/>
        </authorList>
    </citation>
    <scope>NUCLEOTIDE SEQUENCE [LARGE SCALE GENOMIC DNA]</scope>
</reference>
<dbReference type="InterPro" id="IPR036397">
    <property type="entry name" value="RNaseH_sf"/>
</dbReference>
<evidence type="ECO:0000313" key="2">
    <source>
        <dbReference type="Proteomes" id="UP000502823"/>
    </source>
</evidence>
<name>A0A6L2PQB9_COPFO</name>